<accession>A0AA95NM82</accession>
<name>A0AA95NM82_9BURK</name>
<proteinExistence type="predicted"/>
<keyword evidence="1" id="KW-1133">Transmembrane helix</keyword>
<dbReference type="EMBL" id="CP116346">
    <property type="protein sequence ID" value="WIT13906.1"/>
    <property type="molecule type" value="Genomic_DNA"/>
</dbReference>
<feature type="transmembrane region" description="Helical" evidence="1">
    <location>
        <begin position="162"/>
        <end position="180"/>
    </location>
</feature>
<dbReference type="Proteomes" id="UP001177769">
    <property type="component" value="Chromosome"/>
</dbReference>
<evidence type="ECO:0000313" key="2">
    <source>
        <dbReference type="EMBL" id="WIT13906.1"/>
    </source>
</evidence>
<dbReference type="AlphaFoldDB" id="A0AA95NM82"/>
<feature type="transmembrane region" description="Helical" evidence="1">
    <location>
        <begin position="43"/>
        <end position="61"/>
    </location>
</feature>
<sequence length="197" mass="22043">MLALALLFLAVLVINVLPAFAPPTWMVLAFYGFNFPPAQLWQAWQIGLVAALAATAGRWLLARFAQRVTHSRWVNAAMRDNLDAVAEALERRRAASALAFLMFALSPLPSNLLFLAYGMTRAPLAWLALPFFCGRFVSYSLALAGGAYAASQLPHELSGWTGAYFLLTQLLLLALVYAFAKLDWRRVLRSQWLRWLR</sequence>
<evidence type="ECO:0000256" key="1">
    <source>
        <dbReference type="SAM" id="Phobius"/>
    </source>
</evidence>
<organism evidence="2 3">
    <name type="scientific">Paucibacter sediminis</name>
    <dbReference type="NCBI Taxonomy" id="3019553"/>
    <lineage>
        <taxon>Bacteria</taxon>
        <taxon>Pseudomonadati</taxon>
        <taxon>Pseudomonadota</taxon>
        <taxon>Betaproteobacteria</taxon>
        <taxon>Burkholderiales</taxon>
        <taxon>Sphaerotilaceae</taxon>
        <taxon>Roseateles</taxon>
    </lineage>
</organism>
<evidence type="ECO:0000313" key="3">
    <source>
        <dbReference type="Proteomes" id="UP001177769"/>
    </source>
</evidence>
<gene>
    <name evidence="2" type="ORF">PFX98_09855</name>
</gene>
<dbReference type="KEGG" id="pais:PFX98_09855"/>
<dbReference type="RefSeq" id="WP_285235026.1">
    <property type="nucleotide sequence ID" value="NZ_CP116346.1"/>
</dbReference>
<keyword evidence="3" id="KW-1185">Reference proteome</keyword>
<protein>
    <submittedName>
        <fullName evidence="2">Uncharacterized protein</fullName>
    </submittedName>
</protein>
<keyword evidence="1" id="KW-0812">Transmembrane</keyword>
<keyword evidence="1" id="KW-0472">Membrane</keyword>
<feature type="transmembrane region" description="Helical" evidence="1">
    <location>
        <begin position="97"/>
        <end position="118"/>
    </location>
</feature>
<reference evidence="2" key="1">
    <citation type="submission" date="2023-01" db="EMBL/GenBank/DDBJ databases">
        <title>Whole genome sequence of Paucibacter sp. S2-9 isolated from pond sediment.</title>
        <authorList>
            <person name="Jung J.Y."/>
        </authorList>
    </citation>
    <scope>NUCLEOTIDE SEQUENCE</scope>
    <source>
        <strain evidence="2">S2-9</strain>
    </source>
</reference>